<dbReference type="FunFam" id="1.10.10.10:FF:000337">
    <property type="entry name" value="Methylated-DNA--protein-cysteine methyltransferase"/>
    <property type="match status" value="1"/>
</dbReference>
<feature type="domain" description="Methylguanine DNA methyltransferase ribonuclease-like" evidence="10">
    <location>
        <begin position="6"/>
        <end position="67"/>
    </location>
</feature>
<dbReference type="PANTHER" id="PTHR10815:SF5">
    <property type="entry name" value="METHYLATED-DNA--PROTEIN-CYSTEINE METHYLTRANSFERASE"/>
    <property type="match status" value="1"/>
</dbReference>
<dbReference type="Gene3D" id="1.10.10.10">
    <property type="entry name" value="Winged helix-like DNA-binding domain superfamily/Winged helix DNA-binding domain"/>
    <property type="match status" value="1"/>
</dbReference>
<dbReference type="InterPro" id="IPR001497">
    <property type="entry name" value="MethylDNA_cys_MeTrfase_AS"/>
</dbReference>
<accession>A0A6P1TG47</accession>
<dbReference type="HAMAP" id="MF_00772">
    <property type="entry name" value="OGT"/>
    <property type="match status" value="1"/>
</dbReference>
<dbReference type="NCBIfam" id="TIGR00589">
    <property type="entry name" value="ogt"/>
    <property type="match status" value="1"/>
</dbReference>
<dbReference type="GO" id="GO:0032259">
    <property type="term" value="P:methylation"/>
    <property type="evidence" value="ECO:0007669"/>
    <property type="project" value="UniProtKB-KW"/>
</dbReference>
<evidence type="ECO:0000256" key="3">
    <source>
        <dbReference type="ARBA" id="ARBA00022603"/>
    </source>
</evidence>
<gene>
    <name evidence="11" type="ORF">Ana3638_04715</name>
</gene>
<name>A0A6P1TG47_9FIRM</name>
<protein>
    <recommendedName>
        <fullName evidence="8">Methylated-DNA--protein-cysteine methyltransferase</fullName>
        <ecNumber evidence="8">2.1.1.63</ecNumber>
    </recommendedName>
    <alternativeName>
        <fullName evidence="8">6-O-methylguanine-DNA methyltransferase</fullName>
        <shortName evidence="8">MGMT</shortName>
    </alternativeName>
    <alternativeName>
        <fullName evidence="8">O-6-methylguanine-DNA-alkyltransferase</fullName>
    </alternativeName>
</protein>
<dbReference type="Pfam" id="PF02870">
    <property type="entry name" value="Methyltransf_1N"/>
    <property type="match status" value="1"/>
</dbReference>
<comment type="subcellular location">
    <subcellularLocation>
        <location evidence="8">Cytoplasm</location>
    </subcellularLocation>
</comment>
<keyword evidence="12" id="KW-1185">Reference proteome</keyword>
<dbReference type="PROSITE" id="PS00374">
    <property type="entry name" value="MGMT"/>
    <property type="match status" value="1"/>
</dbReference>
<evidence type="ECO:0000313" key="11">
    <source>
        <dbReference type="EMBL" id="QHQ60170.1"/>
    </source>
</evidence>
<dbReference type="Gene3D" id="3.30.160.70">
    <property type="entry name" value="Methylated DNA-protein cysteine methyltransferase domain"/>
    <property type="match status" value="1"/>
</dbReference>
<dbReference type="InterPro" id="IPR008332">
    <property type="entry name" value="MethylG_MeTrfase_N"/>
</dbReference>
<evidence type="ECO:0000259" key="9">
    <source>
        <dbReference type="Pfam" id="PF01035"/>
    </source>
</evidence>
<comment type="miscellaneous">
    <text evidence="8">This enzyme catalyzes only one turnover and therefore is not strictly catalytic. According to one definition, an enzyme is a biocatalyst that acts repeatedly and over many reaction cycles.</text>
</comment>
<evidence type="ECO:0000256" key="8">
    <source>
        <dbReference type="HAMAP-Rule" id="MF_00772"/>
    </source>
</evidence>
<dbReference type="CDD" id="cd06445">
    <property type="entry name" value="ATase"/>
    <property type="match status" value="1"/>
</dbReference>
<organism evidence="11 12">
    <name type="scientific">Anaerocolumna sedimenticola</name>
    <dbReference type="NCBI Taxonomy" id="2696063"/>
    <lineage>
        <taxon>Bacteria</taxon>
        <taxon>Bacillati</taxon>
        <taxon>Bacillota</taxon>
        <taxon>Clostridia</taxon>
        <taxon>Lachnospirales</taxon>
        <taxon>Lachnospiraceae</taxon>
        <taxon>Anaerocolumna</taxon>
    </lineage>
</organism>
<proteinExistence type="inferred from homology"/>
<keyword evidence="6 8" id="KW-0234">DNA repair</keyword>
<dbReference type="InterPro" id="IPR014048">
    <property type="entry name" value="MethylDNA_cys_MeTrfase_DNA-bd"/>
</dbReference>
<evidence type="ECO:0000256" key="6">
    <source>
        <dbReference type="ARBA" id="ARBA00023204"/>
    </source>
</evidence>
<dbReference type="GO" id="GO:0003908">
    <property type="term" value="F:methylated-DNA-[protein]-cysteine S-methyltransferase activity"/>
    <property type="evidence" value="ECO:0007669"/>
    <property type="project" value="UniProtKB-UniRule"/>
</dbReference>
<keyword evidence="5 8" id="KW-0227">DNA damage</keyword>
<sequence length="153" mass="16798">MTNTYFYETSIGKIGITENGEGITNLTFSDEKIPDGTEIKETALLAEAAKQLREYLSGSRTSFQLNLLPEGTDFQKKVWEVLKSIPYGKTLSYKEVAIAAGNPRACRAVGMANNRNPIAIFIPCHRVIGANGKLVGYAGGLKLKEQLLQIEKM</sequence>
<dbReference type="GO" id="GO:0005737">
    <property type="term" value="C:cytoplasm"/>
    <property type="evidence" value="ECO:0007669"/>
    <property type="project" value="UniProtKB-SubCell"/>
</dbReference>
<dbReference type="RefSeq" id="WP_161837006.1">
    <property type="nucleotide sequence ID" value="NZ_CP048000.1"/>
</dbReference>
<dbReference type="InterPro" id="IPR023546">
    <property type="entry name" value="MGMT"/>
</dbReference>
<dbReference type="SUPFAM" id="SSF46767">
    <property type="entry name" value="Methylated DNA-protein cysteine methyltransferase, C-terminal domain"/>
    <property type="match status" value="1"/>
</dbReference>
<dbReference type="GO" id="GO:0006307">
    <property type="term" value="P:DNA alkylation repair"/>
    <property type="evidence" value="ECO:0007669"/>
    <property type="project" value="UniProtKB-UniRule"/>
</dbReference>
<dbReference type="InterPro" id="IPR036388">
    <property type="entry name" value="WH-like_DNA-bd_sf"/>
</dbReference>
<keyword evidence="2 8" id="KW-0963">Cytoplasm</keyword>
<evidence type="ECO:0000259" key="10">
    <source>
        <dbReference type="Pfam" id="PF02870"/>
    </source>
</evidence>
<reference evidence="11 12" key="1">
    <citation type="submission" date="2020-01" db="EMBL/GenBank/DDBJ databases">
        <title>Genome analysis of Anaerocolumna sp. CBA3638.</title>
        <authorList>
            <person name="Kim J."/>
            <person name="Roh S.W."/>
        </authorList>
    </citation>
    <scope>NUCLEOTIDE SEQUENCE [LARGE SCALE GENOMIC DNA]</scope>
    <source>
        <strain evidence="11 12">CBA3638</strain>
    </source>
</reference>
<evidence type="ECO:0000256" key="1">
    <source>
        <dbReference type="ARBA" id="ARBA00001286"/>
    </source>
</evidence>
<dbReference type="InterPro" id="IPR036631">
    <property type="entry name" value="MGMT_N_sf"/>
</dbReference>
<feature type="active site" description="Nucleophile; methyl group acceptor" evidence="8">
    <location>
        <position position="124"/>
    </location>
</feature>
<comment type="similarity">
    <text evidence="8">Belongs to the MGMT family.</text>
</comment>
<dbReference type="PANTHER" id="PTHR10815">
    <property type="entry name" value="METHYLATED-DNA--PROTEIN-CYSTEINE METHYLTRANSFERASE"/>
    <property type="match status" value="1"/>
</dbReference>
<evidence type="ECO:0000256" key="4">
    <source>
        <dbReference type="ARBA" id="ARBA00022679"/>
    </source>
</evidence>
<comment type="catalytic activity">
    <reaction evidence="1 8">
        <text>a 4-O-methyl-thymidine in DNA + L-cysteinyl-[protein] = a thymidine in DNA + S-methyl-L-cysteinyl-[protein]</text>
        <dbReference type="Rhea" id="RHEA:53428"/>
        <dbReference type="Rhea" id="RHEA-COMP:10131"/>
        <dbReference type="Rhea" id="RHEA-COMP:10132"/>
        <dbReference type="Rhea" id="RHEA-COMP:13555"/>
        <dbReference type="Rhea" id="RHEA-COMP:13556"/>
        <dbReference type="ChEBI" id="CHEBI:29950"/>
        <dbReference type="ChEBI" id="CHEBI:82612"/>
        <dbReference type="ChEBI" id="CHEBI:137386"/>
        <dbReference type="ChEBI" id="CHEBI:137387"/>
        <dbReference type="EC" id="2.1.1.63"/>
    </reaction>
</comment>
<dbReference type="InterPro" id="IPR036217">
    <property type="entry name" value="MethylDNA_cys_MeTrfase_DNAb"/>
</dbReference>
<evidence type="ECO:0000256" key="2">
    <source>
        <dbReference type="ARBA" id="ARBA00022490"/>
    </source>
</evidence>
<feature type="domain" description="Methylated-DNA-[protein]-cysteine S-methyltransferase DNA binding" evidence="9">
    <location>
        <begin position="73"/>
        <end position="152"/>
    </location>
</feature>
<evidence type="ECO:0000256" key="7">
    <source>
        <dbReference type="ARBA" id="ARBA00049348"/>
    </source>
</evidence>
<keyword evidence="4 8" id="KW-0808">Transferase</keyword>
<comment type="function">
    <text evidence="8">Involved in the cellular defense against the biological effects of O6-methylguanine (O6-MeG) and O4-methylthymine (O4-MeT) in DNA. Repairs the methylated nucleobase in DNA by stoichiometrically transferring the methyl group to a cysteine residue in the enzyme. This is a suicide reaction: the enzyme is irreversibly inactivated.</text>
</comment>
<dbReference type="EC" id="2.1.1.63" evidence="8"/>
<dbReference type="KEGG" id="anr:Ana3638_04715"/>
<dbReference type="Pfam" id="PF01035">
    <property type="entry name" value="DNA_binding_1"/>
    <property type="match status" value="1"/>
</dbReference>
<dbReference type="EMBL" id="CP048000">
    <property type="protein sequence ID" value="QHQ60170.1"/>
    <property type="molecule type" value="Genomic_DNA"/>
</dbReference>
<comment type="catalytic activity">
    <reaction evidence="7 8">
        <text>a 6-O-methyl-2'-deoxyguanosine in DNA + L-cysteinyl-[protein] = S-methyl-L-cysteinyl-[protein] + a 2'-deoxyguanosine in DNA</text>
        <dbReference type="Rhea" id="RHEA:24000"/>
        <dbReference type="Rhea" id="RHEA-COMP:10131"/>
        <dbReference type="Rhea" id="RHEA-COMP:10132"/>
        <dbReference type="Rhea" id="RHEA-COMP:11367"/>
        <dbReference type="Rhea" id="RHEA-COMP:11368"/>
        <dbReference type="ChEBI" id="CHEBI:29950"/>
        <dbReference type="ChEBI" id="CHEBI:82612"/>
        <dbReference type="ChEBI" id="CHEBI:85445"/>
        <dbReference type="ChEBI" id="CHEBI:85448"/>
        <dbReference type="EC" id="2.1.1.63"/>
    </reaction>
</comment>
<dbReference type="AlphaFoldDB" id="A0A6P1TG47"/>
<keyword evidence="3 8" id="KW-0489">Methyltransferase</keyword>
<evidence type="ECO:0000313" key="12">
    <source>
        <dbReference type="Proteomes" id="UP000464314"/>
    </source>
</evidence>
<dbReference type="SUPFAM" id="SSF53155">
    <property type="entry name" value="Methylated DNA-protein cysteine methyltransferase domain"/>
    <property type="match status" value="1"/>
</dbReference>
<dbReference type="Proteomes" id="UP000464314">
    <property type="component" value="Chromosome"/>
</dbReference>
<evidence type="ECO:0000256" key="5">
    <source>
        <dbReference type="ARBA" id="ARBA00022763"/>
    </source>
</evidence>